<proteinExistence type="predicted"/>
<organism evidence="1">
    <name type="scientific">Siphoviridae sp. ctBeL15</name>
    <dbReference type="NCBI Taxonomy" id="2825374"/>
    <lineage>
        <taxon>Viruses</taxon>
        <taxon>Duplodnaviria</taxon>
        <taxon>Heunggongvirae</taxon>
        <taxon>Uroviricota</taxon>
        <taxon>Caudoviricetes</taxon>
    </lineage>
</organism>
<name>A0A8S5V038_9CAUD</name>
<accession>A0A8S5V038</accession>
<protein>
    <submittedName>
        <fullName evidence="1">Uncharacterized protein</fullName>
    </submittedName>
</protein>
<dbReference type="EMBL" id="BK016176">
    <property type="protein sequence ID" value="DAG00096.1"/>
    <property type="molecule type" value="Genomic_DNA"/>
</dbReference>
<evidence type="ECO:0000313" key="1">
    <source>
        <dbReference type="EMBL" id="DAG00096.1"/>
    </source>
</evidence>
<reference evidence="1" key="1">
    <citation type="journal article" date="2021" name="Proc. Natl. Acad. Sci. U.S.A.">
        <title>A Catalog of Tens of Thousands of Viruses from Human Metagenomes Reveals Hidden Associations with Chronic Diseases.</title>
        <authorList>
            <person name="Tisza M.J."/>
            <person name="Buck C.B."/>
        </authorList>
    </citation>
    <scope>NUCLEOTIDE SEQUENCE</scope>
    <source>
        <strain evidence="1">CtBeL15</strain>
    </source>
</reference>
<sequence>MIYTFHVGDYVRLERADGTSSKTLTGYVSSHQRLVSGHSFIFKWDDGTQTGWSGNIEDLPQNFTRIGKYDFAWLRAVRDCGYAEKDELDKLSSTKPLMMPEYLREGDFVETTDGRVGYIKSICRCEKCRERGFYEPTVHFTDGEEDCITKYEAENGFKGYKRIGLWENASEVQKAQKLNEIEPLKEVAKGNIWNERSGGWLYVQQCKINELVDAVNELRKEKQK</sequence>